<keyword evidence="2" id="KW-0472">Membrane</keyword>
<feature type="compositionally biased region" description="Pro residues" evidence="1">
    <location>
        <begin position="206"/>
        <end position="222"/>
    </location>
</feature>
<keyword evidence="2" id="KW-0812">Transmembrane</keyword>
<feature type="transmembrane region" description="Helical" evidence="2">
    <location>
        <begin position="54"/>
        <end position="75"/>
    </location>
</feature>
<evidence type="ECO:0000256" key="1">
    <source>
        <dbReference type="SAM" id="MobiDB-lite"/>
    </source>
</evidence>
<proteinExistence type="predicted"/>
<dbReference type="InterPro" id="IPR036259">
    <property type="entry name" value="MFS_trans_sf"/>
</dbReference>
<dbReference type="EMBL" id="CP117454">
    <property type="protein sequence ID" value="WLG82941.1"/>
    <property type="molecule type" value="Genomic_DNA"/>
</dbReference>
<keyword evidence="4" id="KW-1185">Reference proteome</keyword>
<evidence type="ECO:0000313" key="4">
    <source>
        <dbReference type="Proteomes" id="UP001239418"/>
    </source>
</evidence>
<name>A0ABY9ESJ5_9PSED</name>
<feature type="region of interest" description="Disordered" evidence="1">
    <location>
        <begin position="200"/>
        <end position="231"/>
    </location>
</feature>
<evidence type="ECO:0008006" key="5">
    <source>
        <dbReference type="Google" id="ProtNLM"/>
    </source>
</evidence>
<accession>A0ABY9ESJ5</accession>
<evidence type="ECO:0000313" key="3">
    <source>
        <dbReference type="EMBL" id="WLG82941.1"/>
    </source>
</evidence>
<organism evidence="3 4">
    <name type="scientific">Pseudomonas cucumis</name>
    <dbReference type="NCBI Taxonomy" id="2954082"/>
    <lineage>
        <taxon>Bacteria</taxon>
        <taxon>Pseudomonadati</taxon>
        <taxon>Pseudomonadota</taxon>
        <taxon>Gammaproteobacteria</taxon>
        <taxon>Pseudomonadales</taxon>
        <taxon>Pseudomonadaceae</taxon>
        <taxon>Pseudomonas</taxon>
    </lineage>
</organism>
<keyword evidence="2" id="KW-1133">Transmembrane helix</keyword>
<dbReference type="Proteomes" id="UP001239418">
    <property type="component" value="Chromosome"/>
</dbReference>
<protein>
    <recommendedName>
        <fullName evidence="5">SMODS and SLOG-associating 2TM effector domain-containing protein</fullName>
    </recommendedName>
</protein>
<sequence>MNLDFYREIHEKEFRRKDSLAQRASAIITCLTTLGGVAGFIVMNYKRSIISVDVAFWFFAAASIVMLLIASFWLVQSYRVPVLQDIDRPTEWMLYWKELALKYTSEKGAFNSAEEEFKDHLMNSYADIGSANIDANDKKAVRLNRGNNAVLAAFAFLIIDSLVYYYSNGLLKDYLQVNRGEQMFNLEKSFICIPALEAGNSVNRPGPRPVPGPSPSPKPPPSELHLKPAQP</sequence>
<feature type="transmembrane region" description="Helical" evidence="2">
    <location>
        <begin position="148"/>
        <end position="167"/>
    </location>
</feature>
<reference evidence="3 4" key="1">
    <citation type="submission" date="2023-02" db="EMBL/GenBank/DDBJ databases">
        <title>Evolution of Hrp T3SS in non-pathogenic Pseudomonas fluorescens.</title>
        <authorList>
            <person name="Liao K."/>
            <person name="Wei H."/>
            <person name="Gu Y."/>
        </authorList>
    </citation>
    <scope>NUCLEOTIDE SEQUENCE [LARGE SCALE GENOMIC DNA]</scope>
    <source>
        <strain evidence="3 4">FP1935</strain>
    </source>
</reference>
<evidence type="ECO:0000256" key="2">
    <source>
        <dbReference type="SAM" id="Phobius"/>
    </source>
</evidence>
<dbReference type="SUPFAM" id="SSF103473">
    <property type="entry name" value="MFS general substrate transporter"/>
    <property type="match status" value="1"/>
</dbReference>
<dbReference type="RefSeq" id="WP_305446033.1">
    <property type="nucleotide sequence ID" value="NZ_CP117454.1"/>
</dbReference>
<feature type="transmembrane region" description="Helical" evidence="2">
    <location>
        <begin position="20"/>
        <end position="42"/>
    </location>
</feature>
<gene>
    <name evidence="3" type="ORF">PSH97_17640</name>
</gene>